<organism evidence="2 3">
    <name type="scientific">Mesonia phycicola</name>
    <dbReference type="NCBI Taxonomy" id="579105"/>
    <lineage>
        <taxon>Bacteria</taxon>
        <taxon>Pseudomonadati</taxon>
        <taxon>Bacteroidota</taxon>
        <taxon>Flavobacteriia</taxon>
        <taxon>Flavobacteriales</taxon>
        <taxon>Flavobacteriaceae</taxon>
        <taxon>Mesonia</taxon>
    </lineage>
</organism>
<dbReference type="OrthoDB" id="9806579at2"/>
<dbReference type="PANTHER" id="PTHR42839">
    <property type="entry name" value="ISOCHORISMATE SYNTHASE ENTC"/>
    <property type="match status" value="1"/>
</dbReference>
<dbReference type="PANTHER" id="PTHR42839:SF2">
    <property type="entry name" value="ISOCHORISMATE SYNTHASE ENTC"/>
    <property type="match status" value="1"/>
</dbReference>
<feature type="domain" description="Chorismate-utilising enzyme C-terminal" evidence="1">
    <location>
        <begin position="104"/>
        <end position="366"/>
    </location>
</feature>
<dbReference type="InterPro" id="IPR005801">
    <property type="entry name" value="ADC_synthase"/>
</dbReference>
<dbReference type="EMBL" id="FQYY01000004">
    <property type="protein sequence ID" value="SHI77876.1"/>
    <property type="molecule type" value="Genomic_DNA"/>
</dbReference>
<keyword evidence="3" id="KW-1185">Reference proteome</keyword>
<proteinExistence type="predicted"/>
<dbReference type="Gene3D" id="3.60.120.10">
    <property type="entry name" value="Anthranilate synthase"/>
    <property type="match status" value="1"/>
</dbReference>
<evidence type="ECO:0000313" key="2">
    <source>
        <dbReference type="EMBL" id="SHI77876.1"/>
    </source>
</evidence>
<dbReference type="InterPro" id="IPR015890">
    <property type="entry name" value="Chorismate_C"/>
</dbReference>
<evidence type="ECO:0000259" key="1">
    <source>
        <dbReference type="Pfam" id="PF00425"/>
    </source>
</evidence>
<name>A0A1M6DXA4_9FLAO</name>
<evidence type="ECO:0000313" key="3">
    <source>
        <dbReference type="Proteomes" id="UP000184225"/>
    </source>
</evidence>
<sequence>MALSIYFQKLEKQLEAQLPFVAYRHPNSDELHLQLQEDAKLEYLENFQQEGFVFAPFDNQQKTIFFNRRKANFSKLKFTIEELMVEESIASTPFETTLQQKTFHENLVEKGITAIKNSALEKVVLSRKQVLAVKTQPIEYFKRLLKNYPTAFVYCWYHPQVGLWLAATPETLVKTQNNRFKTMALAGTQVFKGTTEVSWGEKEIEEQAIVTRTIEDALKNIEGIERLQISDVQTHRAGNVVHLKTNLSGVFKKENLGEIVTNLHPTPAVCGLPKQMAKEFILNEEAYNRAFYAGYLGELNIQVEKPRNPRKRNVENSAFNLIERQSNLYVNLRCMQLLENKAMLYIGGGITKDSNPAAEWEETLRKAETMQKVL</sequence>
<reference evidence="2 3" key="1">
    <citation type="submission" date="2016-11" db="EMBL/GenBank/DDBJ databases">
        <authorList>
            <person name="Jaros S."/>
            <person name="Januszkiewicz K."/>
            <person name="Wedrychowicz H."/>
        </authorList>
    </citation>
    <scope>NUCLEOTIDE SEQUENCE [LARGE SCALE GENOMIC DNA]</scope>
    <source>
        <strain evidence="2 3">DSM 21425</strain>
    </source>
</reference>
<dbReference type="Proteomes" id="UP000184225">
    <property type="component" value="Unassembled WGS sequence"/>
</dbReference>
<dbReference type="SUPFAM" id="SSF56322">
    <property type="entry name" value="ADC synthase"/>
    <property type="match status" value="1"/>
</dbReference>
<protein>
    <submittedName>
        <fullName evidence="2">Isochorismate synthase</fullName>
    </submittedName>
</protein>
<accession>A0A1M6DXA4</accession>
<dbReference type="AlphaFoldDB" id="A0A1M6DXA4"/>
<dbReference type="RefSeq" id="WP_073149849.1">
    <property type="nucleotide sequence ID" value="NZ_FQYY01000004.1"/>
</dbReference>
<dbReference type="Pfam" id="PF00425">
    <property type="entry name" value="Chorismate_bind"/>
    <property type="match status" value="1"/>
</dbReference>
<dbReference type="STRING" id="579105.SAMN04488096_104224"/>
<gene>
    <name evidence="2" type="ORF">SAMN04488096_104224</name>
</gene>